<name>A0ABX1GBK6_9GAMM</name>
<keyword evidence="6" id="KW-1185">Reference proteome</keyword>
<dbReference type="Gene3D" id="3.30.300.30">
    <property type="match status" value="1"/>
</dbReference>
<organism evidence="5 6">
    <name type="scientific">Spongiibacter thalassae</name>
    <dbReference type="NCBI Taxonomy" id="2721624"/>
    <lineage>
        <taxon>Bacteria</taxon>
        <taxon>Pseudomonadati</taxon>
        <taxon>Pseudomonadota</taxon>
        <taxon>Gammaproteobacteria</taxon>
        <taxon>Cellvibrionales</taxon>
        <taxon>Spongiibacteraceae</taxon>
        <taxon>Spongiibacter</taxon>
    </lineage>
</organism>
<feature type="domain" description="AMP-dependent synthetase/ligase" evidence="3">
    <location>
        <begin position="17"/>
        <end position="389"/>
    </location>
</feature>
<evidence type="ECO:0000313" key="6">
    <source>
        <dbReference type="Proteomes" id="UP000765845"/>
    </source>
</evidence>
<evidence type="ECO:0000259" key="3">
    <source>
        <dbReference type="Pfam" id="PF00501"/>
    </source>
</evidence>
<gene>
    <name evidence="5" type="ORF">HCU74_03840</name>
</gene>
<feature type="domain" description="AMP-binding enzyme C-terminal" evidence="4">
    <location>
        <begin position="439"/>
        <end position="514"/>
    </location>
</feature>
<evidence type="ECO:0000259" key="4">
    <source>
        <dbReference type="Pfam" id="PF13193"/>
    </source>
</evidence>
<sequence>MSKGWSSAPLTTVNNVLEDAAAKYPDRVFLDFTGDLYTYSQVNEQAHQLARGLASLGVEKGQTVTSVLDNSFDAILLWFAINKLGAIAVPTNTAYKGEFLRHQICDAGSELVIVEADYLSRVFDLSGQLPSVKTLVCRGEIPSGANSELPVRSFSSLTEGGSSARVDASGVEVRGGDLSMLIYTSGTTGPSKGCMISHNYICNLARQALFCWEPTESDTIWTALPLFHMNALSSIMMMAMIGARVAVYPRFSLSGFWPDIERSGATMASLLGSMAPLIGTAPDSESSKRCYGQLHTVQTAPFPEQLKQVWRDRFGARVLGSVGYGFTEAAMVVYGKLSDEGAPPETSGRLQDDFDVMIVDEYDAELPRGQAGEVVVRPKYAHVCFEGYWNRPADTLKVMRNMWLHTGDIGKLDEQGYFYFLDRKKDYLRRRGENISSFEMEKTFASHPAISDVAVHAVFSEMGEDDVKVTAVLKEGETLGERELCEWCLDKVPYFAVPRYIEFRSDLPRNPTGKILKYQLREEGCTAATWDREKSDFEMQRR</sequence>
<dbReference type="RefSeq" id="WP_168449066.1">
    <property type="nucleotide sequence ID" value="NZ_JAAWWK010000001.1"/>
</dbReference>
<dbReference type="InterPro" id="IPR042099">
    <property type="entry name" value="ANL_N_sf"/>
</dbReference>
<dbReference type="GO" id="GO:0016874">
    <property type="term" value="F:ligase activity"/>
    <property type="evidence" value="ECO:0007669"/>
    <property type="project" value="UniProtKB-KW"/>
</dbReference>
<dbReference type="PANTHER" id="PTHR43201">
    <property type="entry name" value="ACYL-COA SYNTHETASE"/>
    <property type="match status" value="1"/>
</dbReference>
<protein>
    <submittedName>
        <fullName evidence="5">ATP-dependent acyl-CoA ligase</fullName>
    </submittedName>
</protein>
<evidence type="ECO:0000256" key="2">
    <source>
        <dbReference type="ARBA" id="ARBA00022598"/>
    </source>
</evidence>
<dbReference type="PROSITE" id="PS00455">
    <property type="entry name" value="AMP_BINDING"/>
    <property type="match status" value="1"/>
</dbReference>
<dbReference type="InterPro" id="IPR000873">
    <property type="entry name" value="AMP-dep_synth/lig_dom"/>
</dbReference>
<dbReference type="InterPro" id="IPR045851">
    <property type="entry name" value="AMP-bd_C_sf"/>
</dbReference>
<dbReference type="SUPFAM" id="SSF56801">
    <property type="entry name" value="Acetyl-CoA synthetase-like"/>
    <property type="match status" value="1"/>
</dbReference>
<reference evidence="5 6" key="1">
    <citation type="submission" date="2020-04" db="EMBL/GenBank/DDBJ databases">
        <authorList>
            <person name="Yoon J."/>
        </authorList>
    </citation>
    <scope>NUCLEOTIDE SEQUENCE [LARGE SCALE GENOMIC DNA]</scope>
    <source>
        <strain evidence="5 6">KMU-166</strain>
    </source>
</reference>
<dbReference type="PANTHER" id="PTHR43201:SF5">
    <property type="entry name" value="MEDIUM-CHAIN ACYL-COA LIGASE ACSF2, MITOCHONDRIAL"/>
    <property type="match status" value="1"/>
</dbReference>
<dbReference type="Proteomes" id="UP000765845">
    <property type="component" value="Unassembled WGS sequence"/>
</dbReference>
<dbReference type="Pfam" id="PF00501">
    <property type="entry name" value="AMP-binding"/>
    <property type="match status" value="1"/>
</dbReference>
<dbReference type="EMBL" id="JAAWWK010000001">
    <property type="protein sequence ID" value="NKI16549.1"/>
    <property type="molecule type" value="Genomic_DNA"/>
</dbReference>
<dbReference type="InterPro" id="IPR020845">
    <property type="entry name" value="AMP-binding_CS"/>
</dbReference>
<evidence type="ECO:0000313" key="5">
    <source>
        <dbReference type="EMBL" id="NKI16549.1"/>
    </source>
</evidence>
<proteinExistence type="inferred from homology"/>
<dbReference type="InterPro" id="IPR025110">
    <property type="entry name" value="AMP-bd_C"/>
</dbReference>
<comment type="similarity">
    <text evidence="1">Belongs to the ATP-dependent AMP-binding enzyme family.</text>
</comment>
<evidence type="ECO:0000256" key="1">
    <source>
        <dbReference type="ARBA" id="ARBA00006432"/>
    </source>
</evidence>
<accession>A0ABX1GBK6</accession>
<dbReference type="Gene3D" id="3.40.50.12780">
    <property type="entry name" value="N-terminal domain of ligase-like"/>
    <property type="match status" value="1"/>
</dbReference>
<keyword evidence="2 5" id="KW-0436">Ligase</keyword>
<comment type="caution">
    <text evidence="5">The sequence shown here is derived from an EMBL/GenBank/DDBJ whole genome shotgun (WGS) entry which is preliminary data.</text>
</comment>
<dbReference type="Pfam" id="PF13193">
    <property type="entry name" value="AMP-binding_C"/>
    <property type="match status" value="1"/>
</dbReference>